<accession>A0A6J4P1J4</accession>
<reference evidence="1" key="1">
    <citation type="submission" date="2020-02" db="EMBL/GenBank/DDBJ databases">
        <authorList>
            <person name="Meier V. D."/>
        </authorList>
    </citation>
    <scope>NUCLEOTIDE SEQUENCE</scope>
    <source>
        <strain evidence="1">AVDCRST_MAG66</strain>
    </source>
</reference>
<organism evidence="1">
    <name type="scientific">uncultured Pseudonocardia sp</name>
    <dbReference type="NCBI Taxonomy" id="211455"/>
    <lineage>
        <taxon>Bacteria</taxon>
        <taxon>Bacillati</taxon>
        <taxon>Actinomycetota</taxon>
        <taxon>Actinomycetes</taxon>
        <taxon>Pseudonocardiales</taxon>
        <taxon>Pseudonocardiaceae</taxon>
        <taxon>Pseudonocardia</taxon>
        <taxon>environmental samples</taxon>
    </lineage>
</organism>
<protein>
    <submittedName>
        <fullName evidence="1">Uncharacterized protein</fullName>
    </submittedName>
</protein>
<sequence>MFTTGNGYRGGMPLFRRLATLATAAEAARRYAKSNPEKASKYLDQAA</sequence>
<feature type="non-terminal residue" evidence="1">
    <location>
        <position position="47"/>
    </location>
</feature>
<dbReference type="AlphaFoldDB" id="A0A6J4P1J4"/>
<name>A0A6J4P1J4_9PSEU</name>
<dbReference type="EMBL" id="CADCUS010000237">
    <property type="protein sequence ID" value="CAA9403335.1"/>
    <property type="molecule type" value="Genomic_DNA"/>
</dbReference>
<evidence type="ECO:0000313" key="1">
    <source>
        <dbReference type="EMBL" id="CAA9403335.1"/>
    </source>
</evidence>
<proteinExistence type="predicted"/>
<gene>
    <name evidence="1" type="ORF">AVDCRST_MAG66-1557</name>
</gene>